<evidence type="ECO:0008006" key="9">
    <source>
        <dbReference type="Google" id="ProtNLM"/>
    </source>
</evidence>
<evidence type="ECO:0000256" key="2">
    <source>
        <dbReference type="ARBA" id="ARBA00022475"/>
    </source>
</evidence>
<evidence type="ECO:0000256" key="5">
    <source>
        <dbReference type="ARBA" id="ARBA00023136"/>
    </source>
</evidence>
<keyword evidence="5 6" id="KW-0472">Membrane</keyword>
<accession>A0A8G1ZCB5</accession>
<keyword evidence="3 6" id="KW-0812">Transmembrane</keyword>
<evidence type="ECO:0000313" key="7">
    <source>
        <dbReference type="EMBL" id="RYM05828.1"/>
    </source>
</evidence>
<evidence type="ECO:0000256" key="6">
    <source>
        <dbReference type="SAM" id="Phobius"/>
    </source>
</evidence>
<dbReference type="EMBL" id="SEOO01000070">
    <property type="protein sequence ID" value="RYM05828.1"/>
    <property type="molecule type" value="Genomic_DNA"/>
</dbReference>
<organism evidence="7 8">
    <name type="scientific">Sphingobium cupriresistens</name>
    <dbReference type="NCBI Taxonomy" id="1132417"/>
    <lineage>
        <taxon>Bacteria</taxon>
        <taxon>Pseudomonadati</taxon>
        <taxon>Pseudomonadota</taxon>
        <taxon>Alphaproteobacteria</taxon>
        <taxon>Sphingomonadales</taxon>
        <taxon>Sphingomonadaceae</taxon>
        <taxon>Sphingobium</taxon>
    </lineage>
</organism>
<gene>
    <name evidence="7" type="ORF">EWH12_20870</name>
</gene>
<name>A0A8G1ZCB5_9SPHN</name>
<evidence type="ECO:0000313" key="8">
    <source>
        <dbReference type="Proteomes" id="UP000291572"/>
    </source>
</evidence>
<reference evidence="7 8" key="1">
    <citation type="submission" date="2019-02" db="EMBL/GenBank/DDBJ databases">
        <authorList>
            <person name="Feng G."/>
        </authorList>
    </citation>
    <scope>NUCLEOTIDE SEQUENCE [LARGE SCALE GENOMIC DNA]</scope>
    <source>
        <strain evidence="7 8">CCTCC AB 2011146</strain>
    </source>
</reference>
<evidence type="ECO:0000256" key="3">
    <source>
        <dbReference type="ARBA" id="ARBA00022692"/>
    </source>
</evidence>
<comment type="caution">
    <text evidence="7">The sequence shown here is derived from an EMBL/GenBank/DDBJ whole genome shotgun (WGS) entry which is preliminary data.</text>
</comment>
<dbReference type="Pfam" id="PF01810">
    <property type="entry name" value="LysE"/>
    <property type="match status" value="1"/>
</dbReference>
<evidence type="ECO:0000256" key="1">
    <source>
        <dbReference type="ARBA" id="ARBA00004651"/>
    </source>
</evidence>
<feature type="transmembrane region" description="Helical" evidence="6">
    <location>
        <begin position="20"/>
        <end position="45"/>
    </location>
</feature>
<comment type="subcellular location">
    <subcellularLocation>
        <location evidence="1">Cell membrane</location>
        <topology evidence="1">Multi-pass membrane protein</topology>
    </subcellularLocation>
</comment>
<dbReference type="Proteomes" id="UP000291572">
    <property type="component" value="Unassembled WGS sequence"/>
</dbReference>
<proteinExistence type="predicted"/>
<dbReference type="GO" id="GO:0006865">
    <property type="term" value="P:amino acid transport"/>
    <property type="evidence" value="ECO:0007669"/>
    <property type="project" value="InterPro"/>
</dbReference>
<protein>
    <recommendedName>
        <fullName evidence="9">LysE family translocator</fullName>
    </recommendedName>
</protein>
<sequence>MHISRIVVQAVVRSTWRQGLLNGFAVTIGNPKMAAFFFGLFAPIAGQAAPINAHLAALIGIVLVDFIYHQTLVQLAAIAAQSGPAESLTG</sequence>
<feature type="transmembrane region" description="Helical" evidence="6">
    <location>
        <begin position="51"/>
        <end position="68"/>
    </location>
</feature>
<evidence type="ECO:0000256" key="4">
    <source>
        <dbReference type="ARBA" id="ARBA00022989"/>
    </source>
</evidence>
<dbReference type="AlphaFoldDB" id="A0A8G1ZCB5"/>
<keyword evidence="2" id="KW-1003">Cell membrane</keyword>
<dbReference type="GO" id="GO:0005886">
    <property type="term" value="C:plasma membrane"/>
    <property type="evidence" value="ECO:0007669"/>
    <property type="project" value="UniProtKB-SubCell"/>
</dbReference>
<dbReference type="InterPro" id="IPR001123">
    <property type="entry name" value="LeuE-type"/>
</dbReference>
<dbReference type="OrthoDB" id="581870at2"/>
<keyword evidence="4 6" id="KW-1133">Transmembrane helix</keyword>